<evidence type="ECO:0000313" key="5">
    <source>
        <dbReference type="EMBL" id="HGC42528.1"/>
    </source>
</evidence>
<organism evidence="5">
    <name type="scientific">Acidicaldus sp</name>
    <dbReference type="NCBI Taxonomy" id="1872105"/>
    <lineage>
        <taxon>Bacteria</taxon>
        <taxon>Pseudomonadati</taxon>
        <taxon>Pseudomonadota</taxon>
        <taxon>Alphaproteobacteria</taxon>
        <taxon>Acetobacterales</taxon>
        <taxon>Acetobacteraceae</taxon>
        <taxon>Acidicaldus</taxon>
    </lineage>
</organism>
<keyword evidence="3 5" id="KW-0418">Kinase</keyword>
<evidence type="ECO:0000259" key="4">
    <source>
        <dbReference type="Pfam" id="PF00294"/>
    </source>
</evidence>
<sequence length="325" mass="33346">MPARNFDILGLGNAIVDVVAAVPEAFLAEHKMVKGTMQLIEADAAEHLYAAMPPGVESSGGSVANTCAVAAGLGARVGFLGKVADDQLGQVFRHDITAAGVHFPTPPLVGGAPTARSLILVTPDGQRTMNTFLGACVTFSEADLDPALIAAADVVYLEGFLFDPPPAQAAFHAAARLARGGGRRVALSLSDPFCVARHRAAFRALLAHIDILFANEAEIQSLYETDDFAAAAAAARRDVALAVLTRSERGSLILRGAEQVAVPAAPAAMIDTTGAGDAYAAGFLVGLAAGRDLAASGWLGSRAAALVIGQYGARPRLGLRDLAVS</sequence>
<evidence type="ECO:0000256" key="2">
    <source>
        <dbReference type="ARBA" id="ARBA00022679"/>
    </source>
</evidence>
<feature type="domain" description="Carbohydrate kinase PfkB" evidence="4">
    <location>
        <begin position="56"/>
        <end position="314"/>
    </location>
</feature>
<dbReference type="SUPFAM" id="SSF53613">
    <property type="entry name" value="Ribokinase-like"/>
    <property type="match status" value="1"/>
</dbReference>
<dbReference type="Pfam" id="PF00294">
    <property type="entry name" value="PfkB"/>
    <property type="match status" value="1"/>
</dbReference>
<gene>
    <name evidence="5" type="ORF">ENY07_04790</name>
</gene>
<comment type="similarity">
    <text evidence="1">Belongs to the carbohydrate kinase PfkB family.</text>
</comment>
<accession>A0A8J4H9Z7</accession>
<evidence type="ECO:0000256" key="1">
    <source>
        <dbReference type="ARBA" id="ARBA00010688"/>
    </source>
</evidence>
<dbReference type="CDD" id="cd01168">
    <property type="entry name" value="adenosine_kinase"/>
    <property type="match status" value="1"/>
</dbReference>
<name>A0A8J4H9Z7_9PROT</name>
<dbReference type="InterPro" id="IPR002173">
    <property type="entry name" value="Carboh/pur_kinase_PfkB_CS"/>
</dbReference>
<reference evidence="5" key="1">
    <citation type="journal article" date="2020" name="mSystems">
        <title>Genome- and Community-Level Interaction Insights into Carbon Utilization and Element Cycling Functions of Hydrothermarchaeota in Hydrothermal Sediment.</title>
        <authorList>
            <person name="Zhou Z."/>
            <person name="Liu Y."/>
            <person name="Xu W."/>
            <person name="Pan J."/>
            <person name="Luo Z.H."/>
            <person name="Li M."/>
        </authorList>
    </citation>
    <scope>NUCLEOTIDE SEQUENCE</scope>
    <source>
        <strain evidence="5">SpSt-997</strain>
    </source>
</reference>
<comment type="caution">
    <text evidence="5">The sequence shown here is derived from an EMBL/GenBank/DDBJ whole genome shotgun (WGS) entry which is preliminary data.</text>
</comment>
<dbReference type="Gene3D" id="3.40.1190.20">
    <property type="match status" value="1"/>
</dbReference>
<keyword evidence="2" id="KW-0808">Transferase</keyword>
<dbReference type="PANTHER" id="PTHR43320">
    <property type="entry name" value="SUGAR KINASE"/>
    <property type="match status" value="1"/>
</dbReference>
<protein>
    <submittedName>
        <fullName evidence="5">Adenosine kinase</fullName>
    </submittedName>
</protein>
<dbReference type="InterPro" id="IPR029056">
    <property type="entry name" value="Ribokinase-like"/>
</dbReference>
<dbReference type="InterPro" id="IPR052700">
    <property type="entry name" value="Carb_kinase_PfkB-like"/>
</dbReference>
<dbReference type="AlphaFoldDB" id="A0A8J4H9Z7"/>
<dbReference type="EMBL" id="DTQM01000091">
    <property type="protein sequence ID" value="HGC42528.1"/>
    <property type="molecule type" value="Genomic_DNA"/>
</dbReference>
<dbReference type="InterPro" id="IPR011611">
    <property type="entry name" value="PfkB_dom"/>
</dbReference>
<dbReference type="PROSITE" id="PS00584">
    <property type="entry name" value="PFKB_KINASES_2"/>
    <property type="match status" value="1"/>
</dbReference>
<dbReference type="PANTHER" id="PTHR43320:SF3">
    <property type="entry name" value="CARBOHYDRATE KINASE PFKB DOMAIN-CONTAINING PROTEIN"/>
    <property type="match status" value="1"/>
</dbReference>
<evidence type="ECO:0000256" key="3">
    <source>
        <dbReference type="ARBA" id="ARBA00022777"/>
    </source>
</evidence>
<dbReference type="GO" id="GO:0016301">
    <property type="term" value="F:kinase activity"/>
    <property type="evidence" value="ECO:0007669"/>
    <property type="project" value="UniProtKB-KW"/>
</dbReference>
<proteinExistence type="inferred from homology"/>